<protein>
    <submittedName>
        <fullName evidence="2">Uncharacterized protein</fullName>
    </submittedName>
</protein>
<gene>
    <name evidence="2" type="ORF">EVAR_7443_1</name>
</gene>
<name>A0A4C1V780_EUMVA</name>
<evidence type="ECO:0000313" key="3">
    <source>
        <dbReference type="Proteomes" id="UP000299102"/>
    </source>
</evidence>
<proteinExistence type="predicted"/>
<dbReference type="Proteomes" id="UP000299102">
    <property type="component" value="Unassembled WGS sequence"/>
</dbReference>
<dbReference type="EMBL" id="BGZK01000287">
    <property type="protein sequence ID" value="GBP34390.1"/>
    <property type="molecule type" value="Genomic_DNA"/>
</dbReference>
<dbReference type="AlphaFoldDB" id="A0A4C1V780"/>
<keyword evidence="3" id="KW-1185">Reference proteome</keyword>
<evidence type="ECO:0000313" key="2">
    <source>
        <dbReference type="EMBL" id="GBP34390.1"/>
    </source>
</evidence>
<organism evidence="2 3">
    <name type="scientific">Eumeta variegata</name>
    <name type="common">Bagworm moth</name>
    <name type="synonym">Eumeta japonica</name>
    <dbReference type="NCBI Taxonomy" id="151549"/>
    <lineage>
        <taxon>Eukaryota</taxon>
        <taxon>Metazoa</taxon>
        <taxon>Ecdysozoa</taxon>
        <taxon>Arthropoda</taxon>
        <taxon>Hexapoda</taxon>
        <taxon>Insecta</taxon>
        <taxon>Pterygota</taxon>
        <taxon>Neoptera</taxon>
        <taxon>Endopterygota</taxon>
        <taxon>Lepidoptera</taxon>
        <taxon>Glossata</taxon>
        <taxon>Ditrysia</taxon>
        <taxon>Tineoidea</taxon>
        <taxon>Psychidae</taxon>
        <taxon>Oiketicinae</taxon>
        <taxon>Eumeta</taxon>
    </lineage>
</organism>
<feature type="coiled-coil region" evidence="1">
    <location>
        <begin position="122"/>
        <end position="156"/>
    </location>
</feature>
<dbReference type="STRING" id="151549.A0A4C1V780"/>
<reference evidence="2 3" key="1">
    <citation type="journal article" date="2019" name="Commun. Biol.">
        <title>The bagworm genome reveals a unique fibroin gene that provides high tensile strength.</title>
        <authorList>
            <person name="Kono N."/>
            <person name="Nakamura H."/>
            <person name="Ohtoshi R."/>
            <person name="Tomita M."/>
            <person name="Numata K."/>
            <person name="Arakawa K."/>
        </authorList>
    </citation>
    <scope>NUCLEOTIDE SEQUENCE [LARGE SCALE GENOMIC DNA]</scope>
</reference>
<sequence>MRTGNLSDKRGESQRDKNKTPEADVDFIVNIINKLLKYSSHYRREQTETLYLEPGMTVQKIYNLYKTEFAAQEEIAGRKCLEFSTFKKIFYNKFNLRCKSLKKDTCNKCDAYAIAIQGYGSKEEKELKLQEHNAHLEKAELLRSKMKDDFERAKVNNNIECLSFDLEKTLPLPRISTNIIFYKRRLWVYNCGIHAASNEKSYCYVWAEGEAGRGAQEVRSCLLNYIDDKLPKNVDHLILWSDSCGGQSRNIKLTLMLKAAL</sequence>
<keyword evidence="1" id="KW-0175">Coiled coil</keyword>
<comment type="caution">
    <text evidence="2">The sequence shown here is derived from an EMBL/GenBank/DDBJ whole genome shotgun (WGS) entry which is preliminary data.</text>
</comment>
<dbReference type="PANTHER" id="PTHR10773:SF19">
    <property type="match status" value="1"/>
</dbReference>
<evidence type="ECO:0000256" key="1">
    <source>
        <dbReference type="SAM" id="Coils"/>
    </source>
</evidence>
<dbReference type="OrthoDB" id="6611988at2759"/>
<accession>A0A4C1V780</accession>
<dbReference type="PANTHER" id="PTHR10773">
    <property type="entry name" value="DNA-DIRECTED RNA POLYMERASES I, II, AND III SUBUNIT RPABC2"/>
    <property type="match status" value="1"/>
</dbReference>